<dbReference type="STRING" id="1122934.SAMN02745691_00713"/>
<evidence type="ECO:0000259" key="4">
    <source>
        <dbReference type="PROSITE" id="PS51379"/>
    </source>
</evidence>
<evidence type="ECO:0000313" key="6">
    <source>
        <dbReference type="Proteomes" id="UP000184342"/>
    </source>
</evidence>
<gene>
    <name evidence="5" type="ORF">SAMN02745691_00713</name>
</gene>
<keyword evidence="6" id="KW-1185">Reference proteome</keyword>
<evidence type="ECO:0000256" key="3">
    <source>
        <dbReference type="ARBA" id="ARBA00023014"/>
    </source>
</evidence>
<evidence type="ECO:0000256" key="1">
    <source>
        <dbReference type="ARBA" id="ARBA00022723"/>
    </source>
</evidence>
<dbReference type="GO" id="GO:0046872">
    <property type="term" value="F:metal ion binding"/>
    <property type="evidence" value="ECO:0007669"/>
    <property type="project" value="UniProtKB-KW"/>
</dbReference>
<evidence type="ECO:0000256" key="2">
    <source>
        <dbReference type="ARBA" id="ARBA00023004"/>
    </source>
</evidence>
<dbReference type="Proteomes" id="UP000184342">
    <property type="component" value="Unassembled WGS sequence"/>
</dbReference>
<dbReference type="Gene3D" id="1.10.1060.10">
    <property type="entry name" value="Alpha-helical ferredoxin"/>
    <property type="match status" value="1"/>
</dbReference>
<protein>
    <submittedName>
        <fullName evidence="5">4Fe-4S dicluster domain-containing protein</fullName>
    </submittedName>
</protein>
<sequence>MNDTLEIKREAQLRETARRLLEDGTVGYIIGWGTTRFEDKTAPLFAAKPEEADRLVWNEYCINSLAKYSLDDKYPEKKIGICVRGCDSRAVNRLVNDKQIERENLFLIGMPCSGKENSVCEGCSHKNPVVYDILIGEPVEENTEEKASAERFREIEEFEKMSPDERYEFWAKQYDKCIRCYACRNICPACSCKECYADQYMVGWQGKQNNRAESQVYGLTRAYHVGDRCIECGECERVCPMGLPIMRQTKKMLKDINDLFGNYECGVESERAPVLGEYDLTDRDEFM</sequence>
<dbReference type="InterPro" id="IPR017896">
    <property type="entry name" value="4Fe4S_Fe-S-bd"/>
</dbReference>
<reference evidence="5 6" key="1">
    <citation type="submission" date="2016-11" db="EMBL/GenBank/DDBJ databases">
        <authorList>
            <person name="Jaros S."/>
            <person name="Januszkiewicz K."/>
            <person name="Wedrychowicz H."/>
        </authorList>
    </citation>
    <scope>NUCLEOTIDE SEQUENCE [LARGE SCALE GENOMIC DNA]</scope>
    <source>
        <strain evidence="5 6">DSM 15970</strain>
    </source>
</reference>
<dbReference type="PROSITE" id="PS51379">
    <property type="entry name" value="4FE4S_FER_2"/>
    <property type="match status" value="2"/>
</dbReference>
<dbReference type="AlphaFoldDB" id="A0A1M6DH48"/>
<organism evidence="5 6">
    <name type="scientific">Parasporobacterium paucivorans DSM 15970</name>
    <dbReference type="NCBI Taxonomy" id="1122934"/>
    <lineage>
        <taxon>Bacteria</taxon>
        <taxon>Bacillati</taxon>
        <taxon>Bacillota</taxon>
        <taxon>Clostridia</taxon>
        <taxon>Lachnospirales</taxon>
        <taxon>Lachnospiraceae</taxon>
        <taxon>Parasporobacterium</taxon>
    </lineage>
</organism>
<dbReference type="RefSeq" id="WP_094757282.1">
    <property type="nucleotide sequence ID" value="NZ_FQYT01000006.1"/>
</dbReference>
<dbReference type="OrthoDB" id="9773828at2"/>
<dbReference type="PROSITE" id="PS00198">
    <property type="entry name" value="4FE4S_FER_1"/>
    <property type="match status" value="1"/>
</dbReference>
<dbReference type="Pfam" id="PF13183">
    <property type="entry name" value="Fer4_8"/>
    <property type="match status" value="1"/>
</dbReference>
<dbReference type="InterPro" id="IPR009051">
    <property type="entry name" value="Helical_ferredxn"/>
</dbReference>
<evidence type="ECO:0000313" key="5">
    <source>
        <dbReference type="EMBL" id="SHI72677.1"/>
    </source>
</evidence>
<dbReference type="GO" id="GO:0051536">
    <property type="term" value="F:iron-sulfur cluster binding"/>
    <property type="evidence" value="ECO:0007669"/>
    <property type="project" value="UniProtKB-KW"/>
</dbReference>
<name>A0A1M6DH48_9FIRM</name>
<feature type="domain" description="4Fe-4S ferredoxin-type" evidence="4">
    <location>
        <begin position="220"/>
        <end position="249"/>
    </location>
</feature>
<proteinExistence type="predicted"/>
<dbReference type="SUPFAM" id="SSF46548">
    <property type="entry name" value="alpha-helical ferredoxin"/>
    <property type="match status" value="1"/>
</dbReference>
<keyword evidence="1" id="KW-0479">Metal-binding</keyword>
<keyword evidence="3" id="KW-0411">Iron-sulfur</keyword>
<feature type="domain" description="4Fe-4S ferredoxin-type" evidence="4">
    <location>
        <begin position="167"/>
        <end position="198"/>
    </location>
</feature>
<dbReference type="EMBL" id="FQYT01000006">
    <property type="protein sequence ID" value="SHI72677.1"/>
    <property type="molecule type" value="Genomic_DNA"/>
</dbReference>
<keyword evidence="2" id="KW-0408">Iron</keyword>
<dbReference type="InterPro" id="IPR017900">
    <property type="entry name" value="4Fe4S_Fe_S_CS"/>
</dbReference>
<accession>A0A1M6DH48</accession>